<dbReference type="RefSeq" id="WP_213124997.1">
    <property type="nucleotide sequence ID" value="NZ_JAGYPG010000002.1"/>
</dbReference>
<feature type="signal peptide" evidence="1">
    <location>
        <begin position="1"/>
        <end position="23"/>
    </location>
</feature>
<evidence type="ECO:0000256" key="1">
    <source>
        <dbReference type="SAM" id="SignalP"/>
    </source>
</evidence>
<dbReference type="Pfam" id="PF08239">
    <property type="entry name" value="SH3_3"/>
    <property type="match status" value="1"/>
</dbReference>
<gene>
    <name evidence="4" type="ORF">KHA97_12135</name>
</gene>
<reference evidence="4 5" key="1">
    <citation type="submission" date="2021-05" db="EMBL/GenBank/DDBJ databases">
        <title>Novel Bacillus species.</title>
        <authorList>
            <person name="Liu G."/>
        </authorList>
    </citation>
    <scope>NUCLEOTIDE SEQUENCE [LARGE SCALE GENOMIC DNA]</scope>
    <source>
        <strain evidence="5">FJAT-49780</strain>
    </source>
</reference>
<comment type="caution">
    <text evidence="4">The sequence shown here is derived from an EMBL/GenBank/DDBJ whole genome shotgun (WGS) entry which is preliminary data.</text>
</comment>
<accession>A0A942TFX6</accession>
<feature type="chain" id="PRO_5039644995" evidence="1">
    <location>
        <begin position="24"/>
        <end position="492"/>
    </location>
</feature>
<dbReference type="Gene3D" id="2.30.30.40">
    <property type="entry name" value="SH3 Domains"/>
    <property type="match status" value="1"/>
</dbReference>
<dbReference type="Gene3D" id="1.10.530.10">
    <property type="match status" value="1"/>
</dbReference>
<dbReference type="SUPFAM" id="SSF53955">
    <property type="entry name" value="Lysozyme-like"/>
    <property type="match status" value="1"/>
</dbReference>
<keyword evidence="5" id="KW-1185">Reference proteome</keyword>
<dbReference type="AlphaFoldDB" id="A0A942TFX6"/>
<feature type="domain" description="Transglycosylase SLT" evidence="2">
    <location>
        <begin position="43"/>
        <end position="154"/>
    </location>
</feature>
<evidence type="ECO:0000259" key="2">
    <source>
        <dbReference type="Pfam" id="PF01464"/>
    </source>
</evidence>
<dbReference type="InterPro" id="IPR003646">
    <property type="entry name" value="SH3-like_bac-type"/>
</dbReference>
<proteinExistence type="predicted"/>
<feature type="domain" description="SH3b" evidence="3">
    <location>
        <begin position="240"/>
        <end position="294"/>
    </location>
</feature>
<protein>
    <submittedName>
        <fullName evidence="4">SH3 domain-containing protein</fullName>
    </submittedName>
</protein>
<organism evidence="4 5">
    <name type="scientific">Lederbergia citri</name>
    <dbReference type="NCBI Taxonomy" id="2833580"/>
    <lineage>
        <taxon>Bacteria</taxon>
        <taxon>Bacillati</taxon>
        <taxon>Bacillota</taxon>
        <taxon>Bacilli</taxon>
        <taxon>Bacillales</taxon>
        <taxon>Bacillaceae</taxon>
        <taxon>Lederbergia</taxon>
    </lineage>
</organism>
<dbReference type="EMBL" id="JAGYPG010000002">
    <property type="protein sequence ID" value="MBS4195807.1"/>
    <property type="molecule type" value="Genomic_DNA"/>
</dbReference>
<evidence type="ECO:0000259" key="3">
    <source>
        <dbReference type="Pfam" id="PF08239"/>
    </source>
</evidence>
<sequence>MKKSNLLSLVATILFLAVLSSFAHMTSAQEIKELPVKERKALLNEAAIKYGIPPEILKAIALAENSMSQFEGDGVTPRVSKDGGIGILQVTLTEEEMRRKNINIELLKNDTAYNIDVGAQILLEKWNNPNLPRINDKDRNKIEHWYFAVMAYNGLSKINDPGINGKNAYQEKVFQIIRDFALLPLAEIPTIQLNYQAGSNIIYFPPGIHYNWSNANTPSPTLTLNKGQRAIIYNKEGQEVNIRTNPNGTIIDSIPNGMAFQIKDIEETDYIYNLYNFYKVENNDYKGYVASSYLREYSLMIMNKILPSNHREPIGRLHIRRDGTELLKLENGRYVKDRDLVKDGFLRLYGVKDGYYDVGNRYVRNDDNRALPLIGRVLISGNNVYLYKRLDNGKEEKVRLVEKGAGLRVYSVSGKDYNVGNGYFVKKEANTKFYTGFVAIKKDTYLYTVDGKPYTKYKAGQQFRVYDIDGNKIQAGGGFYFINDQNVEYKVH</sequence>
<evidence type="ECO:0000313" key="5">
    <source>
        <dbReference type="Proteomes" id="UP000681414"/>
    </source>
</evidence>
<dbReference type="InterPro" id="IPR023346">
    <property type="entry name" value="Lysozyme-like_dom_sf"/>
</dbReference>
<keyword evidence="1" id="KW-0732">Signal</keyword>
<dbReference type="Proteomes" id="UP000681414">
    <property type="component" value="Unassembled WGS sequence"/>
</dbReference>
<dbReference type="InterPro" id="IPR008258">
    <property type="entry name" value="Transglycosylase_SLT_dom_1"/>
</dbReference>
<dbReference type="Pfam" id="PF01464">
    <property type="entry name" value="SLT"/>
    <property type="match status" value="1"/>
</dbReference>
<name>A0A942TFX6_9BACI</name>
<evidence type="ECO:0000313" key="4">
    <source>
        <dbReference type="EMBL" id="MBS4195807.1"/>
    </source>
</evidence>